<dbReference type="InterPro" id="IPR016541">
    <property type="entry name" value="UCP008505"/>
</dbReference>
<protein>
    <submittedName>
        <fullName evidence="1">DUF4411 family protein</fullName>
    </submittedName>
</protein>
<accession>A0A7C0U2W6</accession>
<dbReference type="Pfam" id="PF14367">
    <property type="entry name" value="DUF4411"/>
    <property type="match status" value="1"/>
</dbReference>
<name>A0A7C0U2W6_DESA2</name>
<dbReference type="Proteomes" id="UP000886289">
    <property type="component" value="Unassembled WGS sequence"/>
</dbReference>
<gene>
    <name evidence="1" type="ORF">ENG63_06775</name>
</gene>
<dbReference type="EMBL" id="DRBS01000255">
    <property type="protein sequence ID" value="HDD44544.1"/>
    <property type="molecule type" value="Genomic_DNA"/>
</dbReference>
<comment type="caution">
    <text evidence="1">The sequence shown here is derived from an EMBL/GenBank/DDBJ whole genome shotgun (WGS) entry which is preliminary data.</text>
</comment>
<reference evidence="1" key="1">
    <citation type="journal article" date="2020" name="mSystems">
        <title>Genome- and Community-Level Interaction Insights into Carbon Utilization and Element Cycling Functions of Hydrothermarchaeota in Hydrothermal Sediment.</title>
        <authorList>
            <person name="Zhou Z."/>
            <person name="Liu Y."/>
            <person name="Xu W."/>
            <person name="Pan J."/>
            <person name="Luo Z.H."/>
            <person name="Li M."/>
        </authorList>
    </citation>
    <scope>NUCLEOTIDE SEQUENCE [LARGE SCALE GENOMIC DNA]</scope>
    <source>
        <strain evidence="1">HyVt-233</strain>
    </source>
</reference>
<proteinExistence type="predicted"/>
<evidence type="ECO:0000313" key="1">
    <source>
        <dbReference type="EMBL" id="HDD44544.1"/>
    </source>
</evidence>
<dbReference type="AlphaFoldDB" id="A0A7C0U2W6"/>
<sequence length="187" mass="21964">MVKFLFDANAFITPFNIYYHPEIAPGFWLKLKNYFETRNFYTIKKVYEEILEKEDRLSNWMKELPSQKILDSENDAKVMEKYGELSDFLLQEYESEEEVEAFLESADAYLIAHAMADEEVVIVTFEKYSNSPTTPNIPAVCEKLNFNFSIALQQNYELIWEIKNLDHLSSCKCITLFEAMYLAGVRI</sequence>
<organism evidence="1">
    <name type="scientific">Desulfofervidus auxilii</name>
    <dbReference type="NCBI Taxonomy" id="1621989"/>
    <lineage>
        <taxon>Bacteria</taxon>
        <taxon>Pseudomonadati</taxon>
        <taxon>Thermodesulfobacteriota</taxon>
        <taxon>Candidatus Desulfofervidia</taxon>
        <taxon>Candidatus Desulfofervidales</taxon>
        <taxon>Candidatus Desulfofervidaceae</taxon>
        <taxon>Candidatus Desulfofervidus</taxon>
    </lineage>
</organism>